<dbReference type="InterPro" id="IPR000209">
    <property type="entry name" value="Peptidase_S8/S53_dom"/>
</dbReference>
<dbReference type="OrthoDB" id="206201at2759"/>
<dbReference type="EnsemblMetazoa" id="XM_030978628">
    <property type="protein sequence ID" value="XP_030834488"/>
    <property type="gene ID" value="LOC115921288"/>
</dbReference>
<dbReference type="PROSITE" id="PS00138">
    <property type="entry name" value="SUBTILASE_SER"/>
    <property type="match status" value="1"/>
</dbReference>
<dbReference type="InterPro" id="IPR015500">
    <property type="entry name" value="Peptidase_S8_subtilisin-rel"/>
</dbReference>
<evidence type="ECO:0000256" key="2">
    <source>
        <dbReference type="ARBA" id="ARBA00022670"/>
    </source>
</evidence>
<feature type="signal peptide" evidence="7">
    <location>
        <begin position="1"/>
        <end position="15"/>
    </location>
</feature>
<feature type="domain" description="Peptidase S8/S53" evidence="8">
    <location>
        <begin position="128"/>
        <end position="363"/>
    </location>
</feature>
<dbReference type="GO" id="GO:0004252">
    <property type="term" value="F:serine-type endopeptidase activity"/>
    <property type="evidence" value="ECO:0000318"/>
    <property type="project" value="GO_Central"/>
</dbReference>
<dbReference type="GO" id="GO:0006508">
    <property type="term" value="P:proteolysis"/>
    <property type="evidence" value="ECO:0007669"/>
    <property type="project" value="UniProtKB-KW"/>
</dbReference>
<evidence type="ECO:0000259" key="8">
    <source>
        <dbReference type="Pfam" id="PF00082"/>
    </source>
</evidence>
<dbReference type="InterPro" id="IPR034193">
    <property type="entry name" value="PCSK9_ProteinaseK-like"/>
</dbReference>
<evidence type="ECO:0000313" key="10">
    <source>
        <dbReference type="Proteomes" id="UP000007110"/>
    </source>
</evidence>
<evidence type="ECO:0000256" key="6">
    <source>
        <dbReference type="RuleBase" id="RU003355"/>
    </source>
</evidence>
<dbReference type="Gene3D" id="3.30.70.80">
    <property type="entry name" value="Peptidase S8 propeptide/proteinase inhibitor I9"/>
    <property type="match status" value="1"/>
</dbReference>
<evidence type="ECO:0000256" key="7">
    <source>
        <dbReference type="SAM" id="SignalP"/>
    </source>
</evidence>
<dbReference type="SUPFAM" id="SSF52743">
    <property type="entry name" value="Subtilisin-like"/>
    <property type="match status" value="1"/>
</dbReference>
<keyword evidence="4 5" id="KW-0720">Serine protease</keyword>
<dbReference type="OMA" id="DARWANS"/>
<dbReference type="GeneID" id="115921288"/>
<reference evidence="10" key="1">
    <citation type="submission" date="2015-02" db="EMBL/GenBank/DDBJ databases">
        <title>Genome sequencing for Strongylocentrotus purpuratus.</title>
        <authorList>
            <person name="Murali S."/>
            <person name="Liu Y."/>
            <person name="Vee V."/>
            <person name="English A."/>
            <person name="Wang M."/>
            <person name="Skinner E."/>
            <person name="Han Y."/>
            <person name="Muzny D.M."/>
            <person name="Worley K.C."/>
            <person name="Gibbs R.A."/>
        </authorList>
    </citation>
    <scope>NUCLEOTIDE SEQUENCE</scope>
</reference>
<evidence type="ECO:0000256" key="5">
    <source>
        <dbReference type="PROSITE-ProRule" id="PRU01240"/>
    </source>
</evidence>
<dbReference type="PROSITE" id="PS00137">
    <property type="entry name" value="SUBTILASE_HIS"/>
    <property type="match status" value="1"/>
</dbReference>
<organism evidence="9 10">
    <name type="scientific">Strongylocentrotus purpuratus</name>
    <name type="common">Purple sea urchin</name>
    <dbReference type="NCBI Taxonomy" id="7668"/>
    <lineage>
        <taxon>Eukaryota</taxon>
        <taxon>Metazoa</taxon>
        <taxon>Echinodermata</taxon>
        <taxon>Eleutherozoa</taxon>
        <taxon>Echinozoa</taxon>
        <taxon>Echinoidea</taxon>
        <taxon>Euechinoidea</taxon>
        <taxon>Echinacea</taxon>
        <taxon>Camarodonta</taxon>
        <taxon>Echinidea</taxon>
        <taxon>Strongylocentrotidae</taxon>
        <taxon>Strongylocentrotus</taxon>
    </lineage>
</organism>
<name>A0A7M7NG39_STRPU</name>
<feature type="active site" description="Charge relay system" evidence="5">
    <location>
        <position position="168"/>
    </location>
</feature>
<dbReference type="RefSeq" id="XP_030834488.1">
    <property type="nucleotide sequence ID" value="XM_030978628.1"/>
</dbReference>
<protein>
    <recommendedName>
        <fullName evidence="8">Peptidase S8/S53 domain-containing protein</fullName>
    </recommendedName>
</protein>
<dbReference type="PROSITE" id="PS00136">
    <property type="entry name" value="SUBTILASE_ASP"/>
    <property type="match status" value="1"/>
</dbReference>
<feature type="chain" id="PRO_5029454713" description="Peptidase S8/S53 domain-containing protein" evidence="7">
    <location>
        <begin position="16"/>
        <end position="380"/>
    </location>
</feature>
<dbReference type="InParanoid" id="A0A7M7NG39"/>
<feature type="active site" description="Charge relay system" evidence="5">
    <location>
        <position position="137"/>
    </location>
</feature>
<dbReference type="InterPro" id="IPR023828">
    <property type="entry name" value="Peptidase_S8_Ser-AS"/>
</dbReference>
<dbReference type="PRINTS" id="PR00723">
    <property type="entry name" value="SUBTILISIN"/>
</dbReference>
<comment type="similarity">
    <text evidence="1 5 6">Belongs to the peptidase S8 family.</text>
</comment>
<keyword evidence="2 5" id="KW-0645">Protease</keyword>
<dbReference type="GO" id="GO:0005615">
    <property type="term" value="C:extracellular space"/>
    <property type="evidence" value="ECO:0000318"/>
    <property type="project" value="GO_Central"/>
</dbReference>
<proteinExistence type="inferred from homology"/>
<dbReference type="InterPro" id="IPR022398">
    <property type="entry name" value="Peptidase_S8_His-AS"/>
</dbReference>
<sequence>MKFLLLLTLAVAAYAAQAPFYDAGENGVNGRYIVVLQDGVDIDATLERLMTRVATSGLFASIKSKISLINAFVSVVPEGGLDILRSLPGVAYVEEDEIITADAVEWGLDRIDQRDLPLNGEMNIAGTGAGAHVYVIDSGIYTDHEDFGSRASVAADFIGGDGQDCNGHGTHCAGTVAGNTYGVAKQASVYALRTLSCSGSGYKSDSIAALDWVRDNGQKPGVVSMSLGGSVSTAQNTAVKNCRNAGYVVVVSAGNDNGLACNKSPASAPEAITVGATDSSDTRSYFSNYGTCVDIYAPGSSIKSCGISSSTSTSTKSGTSMSCPHVAGIAAVLGAIQNAEGSYDAENVYSAIIDGASKDKIEDAKDGVLYGTPNLLAYLD</sequence>
<dbReference type="AlphaFoldDB" id="A0A7M7NG39"/>
<evidence type="ECO:0000256" key="4">
    <source>
        <dbReference type="ARBA" id="ARBA00022825"/>
    </source>
</evidence>
<dbReference type="InterPro" id="IPR050131">
    <property type="entry name" value="Peptidase_S8_subtilisin-like"/>
</dbReference>
<dbReference type="InterPro" id="IPR037045">
    <property type="entry name" value="S8pro/Inhibitor_I9_sf"/>
</dbReference>
<dbReference type="PANTHER" id="PTHR43806">
    <property type="entry name" value="PEPTIDASE S8"/>
    <property type="match status" value="1"/>
</dbReference>
<keyword evidence="10" id="KW-1185">Reference proteome</keyword>
<dbReference type="FunFam" id="3.40.50.200:FF:000014">
    <property type="entry name" value="Proteinase K"/>
    <property type="match status" value="1"/>
</dbReference>
<reference evidence="9" key="2">
    <citation type="submission" date="2021-01" db="UniProtKB">
        <authorList>
            <consortium name="EnsemblMetazoa"/>
        </authorList>
    </citation>
    <scope>IDENTIFICATION</scope>
</reference>
<dbReference type="PROSITE" id="PS51892">
    <property type="entry name" value="SUBTILASE"/>
    <property type="match status" value="1"/>
</dbReference>
<keyword evidence="7" id="KW-0732">Signal</keyword>
<evidence type="ECO:0000313" key="9">
    <source>
        <dbReference type="EnsemblMetazoa" id="XP_030834488"/>
    </source>
</evidence>
<dbReference type="Proteomes" id="UP000007110">
    <property type="component" value="Unassembled WGS sequence"/>
</dbReference>
<dbReference type="Gene3D" id="3.40.50.200">
    <property type="entry name" value="Peptidase S8/S53 domain"/>
    <property type="match status" value="1"/>
</dbReference>
<dbReference type="InterPro" id="IPR023827">
    <property type="entry name" value="Peptidase_S8_Asp-AS"/>
</dbReference>
<feature type="active site" description="Charge relay system" evidence="5">
    <location>
        <position position="320"/>
    </location>
</feature>
<dbReference type="KEGG" id="spu:115921288"/>
<accession>A0A7M7NG39</accession>
<dbReference type="Pfam" id="PF00082">
    <property type="entry name" value="Peptidase_S8"/>
    <property type="match status" value="1"/>
</dbReference>
<dbReference type="SUPFAM" id="SSF54897">
    <property type="entry name" value="Protease propeptides/inhibitors"/>
    <property type="match status" value="1"/>
</dbReference>
<keyword evidence="3 5" id="KW-0378">Hydrolase</keyword>
<evidence type="ECO:0000256" key="3">
    <source>
        <dbReference type="ARBA" id="ARBA00022801"/>
    </source>
</evidence>
<dbReference type="InterPro" id="IPR036852">
    <property type="entry name" value="Peptidase_S8/S53_dom_sf"/>
</dbReference>
<evidence type="ECO:0000256" key="1">
    <source>
        <dbReference type="ARBA" id="ARBA00011073"/>
    </source>
</evidence>
<dbReference type="PANTHER" id="PTHR43806:SF58">
    <property type="entry name" value="ALKALINE PROTEASE 1-RELATED"/>
    <property type="match status" value="1"/>
</dbReference>
<dbReference type="CDD" id="cd04077">
    <property type="entry name" value="Peptidases_S8_PCSK9_ProteinaseK_like"/>
    <property type="match status" value="1"/>
</dbReference>